<evidence type="ECO:0000313" key="3">
    <source>
        <dbReference type="Proteomes" id="UP001172911"/>
    </source>
</evidence>
<keyword evidence="3" id="KW-1185">Reference proteome</keyword>
<proteinExistence type="predicted"/>
<evidence type="ECO:0000256" key="1">
    <source>
        <dbReference type="SAM" id="Phobius"/>
    </source>
</evidence>
<evidence type="ECO:0000313" key="2">
    <source>
        <dbReference type="EMBL" id="MDO7786468.1"/>
    </source>
</evidence>
<accession>A0AAW7ZAK7</accession>
<dbReference type="EMBL" id="JARPTC010000005">
    <property type="protein sequence ID" value="MDO7786468.1"/>
    <property type="molecule type" value="Genomic_DNA"/>
</dbReference>
<gene>
    <name evidence="2" type="ORF">P6N53_04435</name>
</gene>
<reference evidence="2" key="2">
    <citation type="submission" date="2023-03" db="EMBL/GenBank/DDBJ databases">
        <authorList>
            <person name="Zhang Z."/>
        </authorList>
    </citation>
    <scope>NUCLEOTIDE SEQUENCE</scope>
    <source>
        <strain evidence="2">DSA</strain>
    </source>
</reference>
<name>A0AAW7ZAK7_9FIRM</name>
<keyword evidence="1" id="KW-0812">Transmembrane</keyword>
<sequence length="69" mass="7589">MTSALGFFLLIFGVLGALAMTYLAFKSIRGVYRVKCQKCGQITELPQEPGEYLCQSCGIPLAKVTQEQK</sequence>
<comment type="caution">
    <text evidence="2">The sequence shown here is derived from an EMBL/GenBank/DDBJ whole genome shotgun (WGS) entry which is preliminary data.</text>
</comment>
<organism evidence="2 3">
    <name type="scientific">Desulforamulus aquiferis</name>
    <dbReference type="NCBI Taxonomy" id="1397668"/>
    <lineage>
        <taxon>Bacteria</taxon>
        <taxon>Bacillati</taxon>
        <taxon>Bacillota</taxon>
        <taxon>Clostridia</taxon>
        <taxon>Eubacteriales</taxon>
        <taxon>Peptococcaceae</taxon>
        <taxon>Desulforamulus</taxon>
    </lineage>
</organism>
<keyword evidence="1" id="KW-1133">Transmembrane helix</keyword>
<feature type="transmembrane region" description="Helical" evidence="1">
    <location>
        <begin position="6"/>
        <end position="25"/>
    </location>
</feature>
<dbReference type="Proteomes" id="UP001172911">
    <property type="component" value="Unassembled WGS sequence"/>
</dbReference>
<dbReference type="AlphaFoldDB" id="A0AAW7ZAK7"/>
<dbReference type="RefSeq" id="WP_304541504.1">
    <property type="nucleotide sequence ID" value="NZ_JARPTC010000005.1"/>
</dbReference>
<reference evidence="2" key="1">
    <citation type="journal article" date="2023" name="J. Hazard. Mater.">
        <title>Anaerobic biodegradation of pyrene and benzo[a]pyrene by a new sulfate-reducing Desulforamulus aquiferis strain DSA.</title>
        <authorList>
            <person name="Zhang Z."/>
            <person name="Sun J."/>
            <person name="Gong X."/>
            <person name="Wang C."/>
            <person name="Wang H."/>
        </authorList>
    </citation>
    <scope>NUCLEOTIDE SEQUENCE</scope>
    <source>
        <strain evidence="2">DSA</strain>
    </source>
</reference>
<keyword evidence="1" id="KW-0472">Membrane</keyword>
<protein>
    <submittedName>
        <fullName evidence="2">Uncharacterized protein</fullName>
    </submittedName>
</protein>